<evidence type="ECO:0000256" key="1">
    <source>
        <dbReference type="SAM" id="MobiDB-lite"/>
    </source>
</evidence>
<proteinExistence type="predicted"/>
<accession>A0A6A3JB38</accession>
<organism evidence="2 4">
    <name type="scientific">Phytophthora fragariae</name>
    <dbReference type="NCBI Taxonomy" id="53985"/>
    <lineage>
        <taxon>Eukaryota</taxon>
        <taxon>Sar</taxon>
        <taxon>Stramenopiles</taxon>
        <taxon>Oomycota</taxon>
        <taxon>Peronosporomycetes</taxon>
        <taxon>Peronosporales</taxon>
        <taxon>Peronosporaceae</taxon>
        <taxon>Phytophthora</taxon>
    </lineage>
</organism>
<dbReference type="Proteomes" id="UP000460718">
    <property type="component" value="Unassembled WGS sequence"/>
</dbReference>
<reference evidence="4 5" key="1">
    <citation type="submission" date="2018-09" db="EMBL/GenBank/DDBJ databases">
        <title>Genomic investigation of the strawberry pathogen Phytophthora fragariae indicates pathogenicity is determined by transcriptional variation in three key races.</title>
        <authorList>
            <person name="Adams T.M."/>
            <person name="Armitage A.D."/>
            <person name="Sobczyk M.K."/>
            <person name="Bates H.J."/>
            <person name="Dunwell J.M."/>
            <person name="Nellist C.F."/>
            <person name="Harrison R.J."/>
        </authorList>
    </citation>
    <scope>NUCLEOTIDE SEQUENCE [LARGE SCALE GENOMIC DNA]</scope>
    <source>
        <strain evidence="3 5">BC-23</strain>
        <strain evidence="2 4">SCRP245</strain>
    </source>
</reference>
<comment type="caution">
    <text evidence="2">The sequence shown here is derived from an EMBL/GenBank/DDBJ whole genome shotgun (WGS) entry which is preliminary data.</text>
</comment>
<evidence type="ECO:0000313" key="2">
    <source>
        <dbReference type="EMBL" id="KAE8992516.1"/>
    </source>
</evidence>
<protein>
    <submittedName>
        <fullName evidence="2">Uncharacterized protein</fullName>
    </submittedName>
</protein>
<evidence type="ECO:0000313" key="3">
    <source>
        <dbReference type="EMBL" id="KAE9202038.1"/>
    </source>
</evidence>
<feature type="region of interest" description="Disordered" evidence="1">
    <location>
        <begin position="347"/>
        <end position="367"/>
    </location>
</feature>
<dbReference type="Proteomes" id="UP000476176">
    <property type="component" value="Unassembled WGS sequence"/>
</dbReference>
<evidence type="ECO:0000313" key="5">
    <source>
        <dbReference type="Proteomes" id="UP000476176"/>
    </source>
</evidence>
<dbReference type="EMBL" id="QXGC01001481">
    <property type="protein sequence ID" value="KAE9202038.1"/>
    <property type="molecule type" value="Genomic_DNA"/>
</dbReference>
<gene>
    <name evidence="3" type="ORF">PF004_g18537</name>
    <name evidence="2" type="ORF">PF011_g17523</name>
</gene>
<dbReference type="AlphaFoldDB" id="A0A6A3JB38"/>
<dbReference type="EMBL" id="QXFW01001329">
    <property type="protein sequence ID" value="KAE8992516.1"/>
    <property type="molecule type" value="Genomic_DNA"/>
</dbReference>
<sequence>MSKPALDKSSVDSLRFNGKPPHFAAWKSKLIIHLKALSEQRALEKLQHKHEKPLSRFEDLLESQPAMPPRPPAGDKEATWQNDLHETLLSTQSSYIKKLQCETLPSGFKGIATKIMDEPVHVIWRLVEKQYSLSNTAGVVGLVRQFNEMVNADFKSVGQLFQDLNSVRSQVNVNAHEALQTHMLSSQLMLVLVLGVSDKLNAIFGNKSRSEILALASGKAVNHVNAAPAKSSGSALGKRKAVDGPVRDIHPNIGVMKCHYCGGVHNSMKNIDPHKIVDCPKRADDKAAGVHRRNIWSRPSGQARKEAYEPTAKMKGNFKGKAKAKVRREIPLAECMGKDVSVDACDAQVGNPPASDNGYTSPPPSNIELPLTPGRGITLFSDEDGPMESAVNAVNADAPG</sequence>
<evidence type="ECO:0000313" key="4">
    <source>
        <dbReference type="Proteomes" id="UP000460718"/>
    </source>
</evidence>
<name>A0A6A3JB38_9STRA</name>